<dbReference type="Proteomes" id="UP001254165">
    <property type="component" value="Unassembled WGS sequence"/>
</dbReference>
<name>A0ABU3NLU5_9CHLR</name>
<reference evidence="1 2" key="1">
    <citation type="submission" date="2023-07" db="EMBL/GenBank/DDBJ databases">
        <title>Novel species of Thermanaerothrix with wide hydrolytic capabilities.</title>
        <authorList>
            <person name="Zayulina K.S."/>
            <person name="Podosokorskaya O.A."/>
            <person name="Elcheninov A.G."/>
        </authorList>
    </citation>
    <scope>NUCLEOTIDE SEQUENCE [LARGE SCALE GENOMIC DNA]</scope>
    <source>
        <strain evidence="1 2">4228-RoL</strain>
    </source>
</reference>
<comment type="caution">
    <text evidence="1">The sequence shown here is derived from an EMBL/GenBank/DDBJ whole genome shotgun (WGS) entry which is preliminary data.</text>
</comment>
<evidence type="ECO:0000313" key="2">
    <source>
        <dbReference type="Proteomes" id="UP001254165"/>
    </source>
</evidence>
<proteinExistence type="predicted"/>
<gene>
    <name evidence="1" type="ORF">QYE77_03530</name>
</gene>
<organism evidence="1 2">
    <name type="scientific">Thermanaerothrix solaris</name>
    <dbReference type="NCBI Taxonomy" id="3058434"/>
    <lineage>
        <taxon>Bacteria</taxon>
        <taxon>Bacillati</taxon>
        <taxon>Chloroflexota</taxon>
        <taxon>Anaerolineae</taxon>
        <taxon>Anaerolineales</taxon>
        <taxon>Anaerolineaceae</taxon>
        <taxon>Thermanaerothrix</taxon>
    </lineage>
</organism>
<sequence length="68" mass="7318">MMEPWKRNALIVGAVVGLLSGLIAAYLWIQRAEQSQSQVKLTAQDGVKVGISVLSVLKQIAELGAGRR</sequence>
<protein>
    <submittedName>
        <fullName evidence="1">Uncharacterized protein</fullName>
    </submittedName>
</protein>
<dbReference type="EMBL" id="JAUHMF010000001">
    <property type="protein sequence ID" value="MDT8897325.1"/>
    <property type="molecule type" value="Genomic_DNA"/>
</dbReference>
<dbReference type="RefSeq" id="WP_315623978.1">
    <property type="nucleotide sequence ID" value="NZ_JAUHMF010000001.1"/>
</dbReference>
<keyword evidence="2" id="KW-1185">Reference proteome</keyword>
<accession>A0ABU3NLU5</accession>
<evidence type="ECO:0000313" key="1">
    <source>
        <dbReference type="EMBL" id="MDT8897325.1"/>
    </source>
</evidence>